<dbReference type="SUPFAM" id="SSF52172">
    <property type="entry name" value="CheY-like"/>
    <property type="match status" value="1"/>
</dbReference>
<dbReference type="CDD" id="cd00156">
    <property type="entry name" value="REC"/>
    <property type="match status" value="1"/>
</dbReference>
<dbReference type="InterPro" id="IPR011006">
    <property type="entry name" value="CheY-like_superfamily"/>
</dbReference>
<evidence type="ECO:0000313" key="4">
    <source>
        <dbReference type="Proteomes" id="UP000198862"/>
    </source>
</evidence>
<name>A0A1I1NZE3_9GAMM</name>
<dbReference type="Pfam" id="PF00072">
    <property type="entry name" value="Response_reg"/>
    <property type="match status" value="1"/>
</dbReference>
<reference evidence="3 4" key="1">
    <citation type="submission" date="2016-10" db="EMBL/GenBank/DDBJ databases">
        <authorList>
            <person name="de Groot N.N."/>
        </authorList>
    </citation>
    <scope>NUCLEOTIDE SEQUENCE [LARGE SCALE GENOMIC DNA]</scope>
    <source>
        <strain evidence="3 4">DSM 6059</strain>
    </source>
</reference>
<protein>
    <submittedName>
        <fullName evidence="3">CheY chemotaxis protein or a CheY-like REC (Receiver) domain</fullName>
    </submittedName>
</protein>
<accession>A0A1I1NZE3</accession>
<dbReference type="RefSeq" id="WP_091986610.1">
    <property type="nucleotide sequence ID" value="NZ_FOLO01000028.1"/>
</dbReference>
<keyword evidence="4" id="KW-1185">Reference proteome</keyword>
<evidence type="ECO:0000256" key="1">
    <source>
        <dbReference type="PROSITE-ProRule" id="PRU00169"/>
    </source>
</evidence>
<feature type="modified residue" description="4-aspartylphosphate" evidence="1">
    <location>
        <position position="60"/>
    </location>
</feature>
<evidence type="ECO:0000259" key="2">
    <source>
        <dbReference type="PROSITE" id="PS50110"/>
    </source>
</evidence>
<dbReference type="GO" id="GO:0000160">
    <property type="term" value="P:phosphorelay signal transduction system"/>
    <property type="evidence" value="ECO:0007669"/>
    <property type="project" value="InterPro"/>
</dbReference>
<dbReference type="Gene3D" id="3.40.50.2300">
    <property type="match status" value="1"/>
</dbReference>
<proteinExistence type="predicted"/>
<feature type="domain" description="Response regulatory" evidence="2">
    <location>
        <begin position="10"/>
        <end position="129"/>
    </location>
</feature>
<evidence type="ECO:0000313" key="3">
    <source>
        <dbReference type="EMBL" id="SFD02927.1"/>
    </source>
</evidence>
<organism evidence="3 4">
    <name type="scientific">Pseudoalteromonas denitrificans DSM 6059</name>
    <dbReference type="NCBI Taxonomy" id="1123010"/>
    <lineage>
        <taxon>Bacteria</taxon>
        <taxon>Pseudomonadati</taxon>
        <taxon>Pseudomonadota</taxon>
        <taxon>Gammaproteobacteria</taxon>
        <taxon>Alteromonadales</taxon>
        <taxon>Pseudoalteromonadaceae</taxon>
        <taxon>Pseudoalteromonas</taxon>
    </lineage>
</organism>
<dbReference type="SMART" id="SM00448">
    <property type="entry name" value="REC"/>
    <property type="match status" value="1"/>
</dbReference>
<dbReference type="InterPro" id="IPR001789">
    <property type="entry name" value="Sig_transdc_resp-reg_receiver"/>
</dbReference>
<dbReference type="STRING" id="1123010.SAMN02745724_03250"/>
<dbReference type="OrthoDB" id="6291207at2"/>
<dbReference type="PROSITE" id="PS50110">
    <property type="entry name" value="RESPONSE_REGULATORY"/>
    <property type="match status" value="1"/>
</dbReference>
<keyword evidence="1" id="KW-0597">Phosphoprotein</keyword>
<dbReference type="AlphaFoldDB" id="A0A1I1NZE3"/>
<gene>
    <name evidence="3" type="ORF">SAMN02745724_03250</name>
</gene>
<sequence length="536" mass="62143">MHSDTDIKLNILLIESNLSSRSHIKRILKQSGCSKITVEKNGASLISKPQLLNYDLMILDFDIDSSFTGTEFIRQLIALQILQDHTRIIFITDQVEKVAADLPFRYVTTDIIEKPVNNSKLAQKLQYYDNSSKRLKLLLKQLTKADKIQKQNILQHAQFIGLDNQQENEINLIKSTNFLKCGLTNHALNTLKLINDARVQASAQIALYNLCGNETKFKLTLLKMKSLNLLNRKQVFYQISQAIRQSDSYQALSLINQLDEFSYSHQEVELKAFLILECHSIEHCIEYLNQKLGTTLENQHYRNLVSFSLLKCLILEQTLNHKSNEISDELFEVRCKKAWAEIAKNQSPIDMMQYQTYLKLILNICQKPNHKEKWLVRLNILLKQPQDHIKQFILMSASALLKQQKPISLLYNQQLPVLGMMDISAQSLSFNYSMAKIFNDQFRDPELKSALYNRWGIDRQKKNKSFQALTYFSKAHALMPLNSVYLLNFLNIMQSLDIQKYWQFSQLDLIAHANSIELNSQQNQRLEQLSASIVNH</sequence>
<dbReference type="EMBL" id="FOLO01000028">
    <property type="protein sequence ID" value="SFD02927.1"/>
    <property type="molecule type" value="Genomic_DNA"/>
</dbReference>
<dbReference type="Proteomes" id="UP000198862">
    <property type="component" value="Unassembled WGS sequence"/>
</dbReference>